<accession>A0A7S1UVE6</accession>
<comment type="subcellular location">
    <subcellularLocation>
        <location evidence="1">Mitochondrion</location>
    </subcellularLocation>
</comment>
<keyword evidence="4" id="KW-0496">Mitochondrion</keyword>
<dbReference type="PANTHER" id="PTHR13126:SF0">
    <property type="entry name" value="ATP SYNTHASE MITOCHONDRIAL F1 COMPLEX ASSEMBLY FACTOR 1"/>
    <property type="match status" value="1"/>
</dbReference>
<name>A0A7S1UVE6_9STRA</name>
<evidence type="ECO:0008006" key="6">
    <source>
        <dbReference type="Google" id="ProtNLM"/>
    </source>
</evidence>
<evidence type="ECO:0000256" key="3">
    <source>
        <dbReference type="ARBA" id="ARBA00022946"/>
    </source>
</evidence>
<reference evidence="5" key="1">
    <citation type="submission" date="2021-01" db="EMBL/GenBank/DDBJ databases">
        <authorList>
            <person name="Corre E."/>
            <person name="Pelletier E."/>
            <person name="Niang G."/>
            <person name="Scheremetjew M."/>
            <person name="Finn R."/>
            <person name="Kale V."/>
            <person name="Holt S."/>
            <person name="Cochrane G."/>
            <person name="Meng A."/>
            <person name="Brown T."/>
            <person name="Cohen L."/>
        </authorList>
    </citation>
    <scope>NUCLEOTIDE SEQUENCE</scope>
    <source>
        <strain evidence="5">CCMP 410</strain>
    </source>
</reference>
<dbReference type="Pfam" id="PF06644">
    <property type="entry name" value="ATP11"/>
    <property type="match status" value="1"/>
</dbReference>
<evidence type="ECO:0000256" key="1">
    <source>
        <dbReference type="ARBA" id="ARBA00004173"/>
    </source>
</evidence>
<dbReference type="InterPro" id="IPR010591">
    <property type="entry name" value="ATP11"/>
</dbReference>
<evidence type="ECO:0000256" key="4">
    <source>
        <dbReference type="ARBA" id="ARBA00023128"/>
    </source>
</evidence>
<gene>
    <name evidence="5" type="ORF">GOCE00092_LOCUS7077</name>
</gene>
<proteinExistence type="inferred from homology"/>
<keyword evidence="3" id="KW-0809">Transit peptide</keyword>
<evidence type="ECO:0000313" key="5">
    <source>
        <dbReference type="EMBL" id="CAD9278168.1"/>
    </source>
</evidence>
<organism evidence="5">
    <name type="scientific">Grammatophora oceanica</name>
    <dbReference type="NCBI Taxonomy" id="210454"/>
    <lineage>
        <taxon>Eukaryota</taxon>
        <taxon>Sar</taxon>
        <taxon>Stramenopiles</taxon>
        <taxon>Ochrophyta</taxon>
        <taxon>Bacillariophyta</taxon>
        <taxon>Fragilariophyceae</taxon>
        <taxon>Fragilariophycidae</taxon>
        <taxon>Rhabdonematales</taxon>
        <taxon>Grammatophoraceae</taxon>
        <taxon>Grammatophora</taxon>
    </lineage>
</organism>
<protein>
    <recommendedName>
        <fullName evidence="6">ATP synthase mitochondrial F1 complex assembly factor 1</fullName>
    </recommendedName>
</protein>
<dbReference type="GO" id="GO:0033615">
    <property type="term" value="P:mitochondrial proton-transporting ATP synthase complex assembly"/>
    <property type="evidence" value="ECO:0007669"/>
    <property type="project" value="TreeGrafter"/>
</dbReference>
<dbReference type="PANTHER" id="PTHR13126">
    <property type="entry name" value="CHAPERONE ATP11"/>
    <property type="match status" value="1"/>
</dbReference>
<evidence type="ECO:0000256" key="2">
    <source>
        <dbReference type="ARBA" id="ARBA00009116"/>
    </source>
</evidence>
<dbReference type="AlphaFoldDB" id="A0A7S1UVE6"/>
<comment type="similarity">
    <text evidence="2">Belongs to the ATP11 family.</text>
</comment>
<dbReference type="GO" id="GO:0005739">
    <property type="term" value="C:mitochondrion"/>
    <property type="evidence" value="ECO:0007669"/>
    <property type="project" value="UniProtKB-SubCell"/>
</dbReference>
<dbReference type="EMBL" id="HBGK01013664">
    <property type="protein sequence ID" value="CAD9278168.1"/>
    <property type="molecule type" value="Transcribed_RNA"/>
</dbReference>
<sequence>MHLAVKRCLSSYPCAFWGSFVRSVERPSHVSRSSRSLSFSFAGPRKLNDIVKKELIDEKTSSEIADIWLTFHETKENSHGLILKGKEAEKILSRAKACPFFIQPVFREGGHFNLVSQFQGPCYFLMAYLEDYQMDPRAATPLLTFSIFDDYSTTKDLTMVRCDVINKGIADDEGLKIVHSMLDAYRKDSEYKTVEAFNKTPDSFDLDSFLSQQEKQWKNPPSVSE</sequence>